<dbReference type="GO" id="GO:0007165">
    <property type="term" value="P:signal transduction"/>
    <property type="evidence" value="ECO:0007669"/>
    <property type="project" value="InterPro"/>
</dbReference>
<keyword evidence="5" id="KW-1185">Reference proteome</keyword>
<dbReference type="PANTHER" id="PTHR23177">
    <property type="entry name" value="MKIAA1688 PROTEIN"/>
    <property type="match status" value="1"/>
</dbReference>
<dbReference type="PANTHER" id="PTHR23177:SF58">
    <property type="entry name" value="RHO GTPASE-ACTIVATING PROTEIN GACK"/>
    <property type="match status" value="1"/>
</dbReference>
<dbReference type="EMBL" id="ASPP01029791">
    <property type="protein sequence ID" value="ETO04187.1"/>
    <property type="molecule type" value="Genomic_DNA"/>
</dbReference>
<dbReference type="InterPro" id="IPR008936">
    <property type="entry name" value="Rho_GTPase_activation_prot"/>
</dbReference>
<dbReference type="Gene3D" id="1.10.555.10">
    <property type="entry name" value="Rho GTPase activation protein"/>
    <property type="match status" value="1"/>
</dbReference>
<dbReference type="PROSITE" id="PS50238">
    <property type="entry name" value="RHOGAP"/>
    <property type="match status" value="1"/>
</dbReference>
<dbReference type="AlphaFoldDB" id="X6LST9"/>
<gene>
    <name evidence="4" type="ORF">RFI_33211</name>
</gene>
<comment type="caution">
    <text evidence="4">The sequence shown here is derived from an EMBL/GenBank/DDBJ whole genome shotgun (WGS) entry which is preliminary data.</text>
</comment>
<dbReference type="InterPro" id="IPR000198">
    <property type="entry name" value="RhoGAP_dom"/>
</dbReference>
<feature type="region of interest" description="Disordered" evidence="2">
    <location>
        <begin position="1"/>
        <end position="47"/>
    </location>
</feature>
<dbReference type="SUPFAM" id="SSF48350">
    <property type="entry name" value="GTPase activation domain, GAP"/>
    <property type="match status" value="1"/>
</dbReference>
<dbReference type="Pfam" id="PF00620">
    <property type="entry name" value="RhoGAP"/>
    <property type="match status" value="1"/>
</dbReference>
<feature type="non-terminal residue" evidence="4">
    <location>
        <position position="1"/>
    </location>
</feature>
<dbReference type="InterPro" id="IPR044785">
    <property type="entry name" value="RopGAP1-5"/>
</dbReference>
<feature type="non-terminal residue" evidence="4">
    <location>
        <position position="195"/>
    </location>
</feature>
<reference evidence="4 5" key="1">
    <citation type="journal article" date="2013" name="Curr. Biol.">
        <title>The Genome of the Foraminiferan Reticulomyxa filosa.</title>
        <authorList>
            <person name="Glockner G."/>
            <person name="Hulsmann N."/>
            <person name="Schleicher M."/>
            <person name="Noegel A.A."/>
            <person name="Eichinger L."/>
            <person name="Gallinger C."/>
            <person name="Pawlowski J."/>
            <person name="Sierra R."/>
            <person name="Euteneuer U."/>
            <person name="Pillet L."/>
            <person name="Moustafa A."/>
            <person name="Platzer M."/>
            <person name="Groth M."/>
            <person name="Szafranski K."/>
            <person name="Schliwa M."/>
        </authorList>
    </citation>
    <scope>NUCLEOTIDE SEQUENCE [LARGE SCALE GENOMIC DNA]</scope>
</reference>
<sequence length="195" mass="21967">SFFSKIFHLKKKKKSESDGLNNGHDDAHDEKKENGNEDDNDNTPSLRQFGVPIKSLAQTDIPHYDAPIPSVLVTLGTWLFETQGHLIEGIFRKQPDVKECDRIKDLLNLGKANEIQVETLDPLAIANLIKVWFRELPDSLLHPIGMQTIEQSQSTSKFVASFQTIPEPNKSIFLWLLDLCAEVAACQSTNQMNPQ</sequence>
<proteinExistence type="predicted"/>
<evidence type="ECO:0000256" key="2">
    <source>
        <dbReference type="SAM" id="MobiDB-lite"/>
    </source>
</evidence>
<feature type="domain" description="Rho-GAP" evidence="3">
    <location>
        <begin position="51"/>
        <end position="195"/>
    </location>
</feature>
<keyword evidence="1" id="KW-0343">GTPase activation</keyword>
<feature type="compositionally biased region" description="Basic and acidic residues" evidence="2">
    <location>
        <begin position="23"/>
        <end position="35"/>
    </location>
</feature>
<accession>X6LST9</accession>
<organism evidence="4 5">
    <name type="scientific">Reticulomyxa filosa</name>
    <dbReference type="NCBI Taxonomy" id="46433"/>
    <lineage>
        <taxon>Eukaryota</taxon>
        <taxon>Sar</taxon>
        <taxon>Rhizaria</taxon>
        <taxon>Retaria</taxon>
        <taxon>Foraminifera</taxon>
        <taxon>Monothalamids</taxon>
        <taxon>Reticulomyxidae</taxon>
        <taxon>Reticulomyxa</taxon>
    </lineage>
</organism>
<evidence type="ECO:0000313" key="4">
    <source>
        <dbReference type="EMBL" id="ETO04187.1"/>
    </source>
</evidence>
<protein>
    <recommendedName>
        <fullName evidence="3">Rho-GAP domain-containing protein</fullName>
    </recommendedName>
</protein>
<dbReference type="GO" id="GO:0005096">
    <property type="term" value="F:GTPase activator activity"/>
    <property type="evidence" value="ECO:0007669"/>
    <property type="project" value="UniProtKB-KW"/>
</dbReference>
<dbReference type="SMART" id="SM00324">
    <property type="entry name" value="RhoGAP"/>
    <property type="match status" value="1"/>
</dbReference>
<dbReference type="CDD" id="cd00159">
    <property type="entry name" value="RhoGAP"/>
    <property type="match status" value="1"/>
</dbReference>
<evidence type="ECO:0000256" key="1">
    <source>
        <dbReference type="ARBA" id="ARBA00022468"/>
    </source>
</evidence>
<evidence type="ECO:0000259" key="3">
    <source>
        <dbReference type="PROSITE" id="PS50238"/>
    </source>
</evidence>
<name>X6LST9_RETFI</name>
<dbReference type="OrthoDB" id="185175at2759"/>
<evidence type="ECO:0000313" key="5">
    <source>
        <dbReference type="Proteomes" id="UP000023152"/>
    </source>
</evidence>
<dbReference type="Proteomes" id="UP000023152">
    <property type="component" value="Unassembled WGS sequence"/>
</dbReference>